<evidence type="ECO:0000256" key="8">
    <source>
        <dbReference type="ARBA" id="ARBA00022824"/>
    </source>
</evidence>
<organism evidence="15 16">
    <name type="scientific">Microtus ochrogaster</name>
    <name type="common">Prairie vole</name>
    <dbReference type="NCBI Taxonomy" id="79684"/>
    <lineage>
        <taxon>Eukaryota</taxon>
        <taxon>Metazoa</taxon>
        <taxon>Chordata</taxon>
        <taxon>Craniata</taxon>
        <taxon>Vertebrata</taxon>
        <taxon>Euteleostomi</taxon>
        <taxon>Mammalia</taxon>
        <taxon>Eutheria</taxon>
        <taxon>Euarchontoglires</taxon>
        <taxon>Glires</taxon>
        <taxon>Rodentia</taxon>
        <taxon>Myomorpha</taxon>
        <taxon>Muroidea</taxon>
        <taxon>Cricetidae</taxon>
        <taxon>Arvicolinae</taxon>
        <taxon>Microtus</taxon>
    </lineage>
</organism>
<evidence type="ECO:0000256" key="10">
    <source>
        <dbReference type="ARBA" id="ARBA00023002"/>
    </source>
</evidence>
<evidence type="ECO:0000256" key="14">
    <source>
        <dbReference type="SAM" id="Phobius"/>
    </source>
</evidence>
<keyword evidence="14" id="KW-0812">Transmembrane</keyword>
<dbReference type="Proteomes" id="UP000694915">
    <property type="component" value="Unplaced"/>
</dbReference>
<evidence type="ECO:0000313" key="16">
    <source>
        <dbReference type="RefSeq" id="XP_005372250.2"/>
    </source>
</evidence>
<keyword evidence="12" id="KW-0503">Monooxygenase</keyword>
<evidence type="ECO:0000256" key="2">
    <source>
        <dbReference type="ARBA" id="ARBA00004174"/>
    </source>
</evidence>
<keyword evidence="10" id="KW-0560">Oxidoreductase</keyword>
<dbReference type="PANTHER" id="PTHR24300:SF423">
    <property type="entry name" value="CYTOCHROME P450 2C18"/>
    <property type="match status" value="1"/>
</dbReference>
<reference evidence="16" key="1">
    <citation type="submission" date="2025-08" db="UniProtKB">
        <authorList>
            <consortium name="RefSeq"/>
        </authorList>
    </citation>
    <scope>IDENTIFICATION</scope>
</reference>
<gene>
    <name evidence="16" type="primary">LOC102000245</name>
</gene>
<dbReference type="PRINTS" id="PR00463">
    <property type="entry name" value="EP450I"/>
</dbReference>
<dbReference type="InterPro" id="IPR002401">
    <property type="entry name" value="Cyt_P450_E_grp-I"/>
</dbReference>
<evidence type="ECO:0000313" key="15">
    <source>
        <dbReference type="Proteomes" id="UP000694915"/>
    </source>
</evidence>
<evidence type="ECO:0000256" key="9">
    <source>
        <dbReference type="ARBA" id="ARBA00022848"/>
    </source>
</evidence>
<accession>A0ABM0LT06</accession>
<evidence type="ECO:0000256" key="7">
    <source>
        <dbReference type="ARBA" id="ARBA00022723"/>
    </source>
</evidence>
<sequence length="203" mass="22862">GQSLVGREIKQCLVGYSMMLQSTRGQFYGPIIKPLYYLITLVPVGRLSMDLVMGSVLILTCLLLFSYWKLGSKRGNLPPGPTPLPIIGNIHQIDAKKRHQAFTNFSKIYGPVFTLYFGMKPTVVLYGYEAIKEALIGHGEEFSGRGSVPINQMISKDLGISITNGDKWKKTRHFSLLTLRKLGMGEKVLRTVFKRKHSSLWRN</sequence>
<comment type="subcellular location">
    <subcellularLocation>
        <location evidence="3">Endoplasmic reticulum membrane</location>
        <topology evidence="3">Peripheral membrane protein</topology>
    </subcellularLocation>
    <subcellularLocation>
        <location evidence="2">Microsome membrane</location>
        <topology evidence="2">Peripheral membrane protein</topology>
    </subcellularLocation>
</comment>
<evidence type="ECO:0000256" key="4">
    <source>
        <dbReference type="ARBA" id="ARBA00010617"/>
    </source>
</evidence>
<dbReference type="InterPro" id="IPR001128">
    <property type="entry name" value="Cyt_P450"/>
</dbReference>
<evidence type="ECO:0000256" key="1">
    <source>
        <dbReference type="ARBA" id="ARBA00001971"/>
    </source>
</evidence>
<keyword evidence="11" id="KW-0408">Iron</keyword>
<protein>
    <recommendedName>
        <fullName evidence="5">unspecific monooxygenase</fullName>
        <ecNumber evidence="5">1.14.14.1</ecNumber>
    </recommendedName>
</protein>
<dbReference type="PANTHER" id="PTHR24300">
    <property type="entry name" value="CYTOCHROME P450 508A4-RELATED"/>
    <property type="match status" value="1"/>
</dbReference>
<dbReference type="Pfam" id="PF00067">
    <property type="entry name" value="p450"/>
    <property type="match status" value="1"/>
</dbReference>
<dbReference type="EC" id="1.14.14.1" evidence="5"/>
<evidence type="ECO:0000256" key="5">
    <source>
        <dbReference type="ARBA" id="ARBA00012109"/>
    </source>
</evidence>
<comment type="cofactor">
    <cofactor evidence="1">
        <name>heme</name>
        <dbReference type="ChEBI" id="CHEBI:30413"/>
    </cofactor>
</comment>
<keyword evidence="14" id="KW-1133">Transmembrane helix</keyword>
<evidence type="ECO:0000256" key="12">
    <source>
        <dbReference type="ARBA" id="ARBA00023033"/>
    </source>
</evidence>
<keyword evidence="6" id="KW-0349">Heme</keyword>
<dbReference type="InterPro" id="IPR050182">
    <property type="entry name" value="Cytochrome_P450_fam2"/>
</dbReference>
<dbReference type="Gene3D" id="1.10.630.10">
    <property type="entry name" value="Cytochrome P450"/>
    <property type="match status" value="1"/>
</dbReference>
<comment type="similarity">
    <text evidence="4">Belongs to the cytochrome P450 family.</text>
</comment>
<evidence type="ECO:0000256" key="6">
    <source>
        <dbReference type="ARBA" id="ARBA00022617"/>
    </source>
</evidence>
<keyword evidence="13 14" id="KW-0472">Membrane</keyword>
<evidence type="ECO:0000256" key="3">
    <source>
        <dbReference type="ARBA" id="ARBA00004406"/>
    </source>
</evidence>
<feature type="non-terminal residue" evidence="16">
    <location>
        <position position="1"/>
    </location>
</feature>
<dbReference type="RefSeq" id="XP_005372250.2">
    <property type="nucleotide sequence ID" value="XM_005372193.3"/>
</dbReference>
<dbReference type="SUPFAM" id="SSF48264">
    <property type="entry name" value="Cytochrome P450"/>
    <property type="match status" value="1"/>
</dbReference>
<proteinExistence type="inferred from homology"/>
<dbReference type="GeneID" id="102000245"/>
<evidence type="ECO:0000256" key="13">
    <source>
        <dbReference type="ARBA" id="ARBA00023136"/>
    </source>
</evidence>
<dbReference type="InterPro" id="IPR036396">
    <property type="entry name" value="Cyt_P450_sf"/>
</dbReference>
<keyword evidence="9" id="KW-0492">Microsome</keyword>
<name>A0ABM0LT06_MICOH</name>
<keyword evidence="7" id="KW-0479">Metal-binding</keyword>
<evidence type="ECO:0000256" key="11">
    <source>
        <dbReference type="ARBA" id="ARBA00023004"/>
    </source>
</evidence>
<feature type="transmembrane region" description="Helical" evidence="14">
    <location>
        <begin position="27"/>
        <end position="45"/>
    </location>
</feature>
<keyword evidence="8" id="KW-0256">Endoplasmic reticulum</keyword>
<feature type="transmembrane region" description="Helical" evidence="14">
    <location>
        <begin position="51"/>
        <end position="68"/>
    </location>
</feature>
<keyword evidence="15" id="KW-1185">Reference proteome</keyword>